<dbReference type="Proteomes" id="UP000549052">
    <property type="component" value="Unassembled WGS sequence"/>
</dbReference>
<evidence type="ECO:0000313" key="2">
    <source>
        <dbReference type="Proteomes" id="UP000549052"/>
    </source>
</evidence>
<dbReference type="SUPFAM" id="SSF88697">
    <property type="entry name" value="PUA domain-like"/>
    <property type="match status" value="1"/>
</dbReference>
<keyword evidence="2" id="KW-1185">Reference proteome</keyword>
<gene>
    <name evidence="1" type="ORF">FHW16_005525</name>
</gene>
<proteinExistence type="predicted"/>
<comment type="caution">
    <text evidence="1">The sequence shown here is derived from an EMBL/GenBank/DDBJ whole genome shotgun (WGS) entry which is preliminary data.</text>
</comment>
<organism evidence="1 2">
    <name type="scientific">Phyllobacterium myrsinacearum</name>
    <dbReference type="NCBI Taxonomy" id="28101"/>
    <lineage>
        <taxon>Bacteria</taxon>
        <taxon>Pseudomonadati</taxon>
        <taxon>Pseudomonadota</taxon>
        <taxon>Alphaproteobacteria</taxon>
        <taxon>Hyphomicrobiales</taxon>
        <taxon>Phyllobacteriaceae</taxon>
        <taxon>Phyllobacterium</taxon>
    </lineage>
</organism>
<dbReference type="AlphaFoldDB" id="A0A839EZ95"/>
<dbReference type="InterPro" id="IPR015947">
    <property type="entry name" value="PUA-like_sf"/>
</dbReference>
<protein>
    <recommendedName>
        <fullName evidence="3">ASCH domain-containing protein</fullName>
    </recommendedName>
</protein>
<reference evidence="1 2" key="1">
    <citation type="submission" date="2020-07" db="EMBL/GenBank/DDBJ databases">
        <title>Genomic Encyclopedia of Type Strains, Phase IV (KMG-V): Genome sequencing to study the core and pangenomes of soil and plant-associated prokaryotes.</title>
        <authorList>
            <person name="Whitman W."/>
        </authorList>
    </citation>
    <scope>NUCLEOTIDE SEQUENCE [LARGE SCALE GENOMIC DNA]</scope>
    <source>
        <strain evidence="1 2">AN3</strain>
    </source>
</reference>
<accession>A0A839EZ95</accession>
<name>A0A839EZ95_9HYPH</name>
<dbReference type="RefSeq" id="WP_182552324.1">
    <property type="nucleotide sequence ID" value="NZ_JACGXN010000016.1"/>
</dbReference>
<evidence type="ECO:0008006" key="3">
    <source>
        <dbReference type="Google" id="ProtNLM"/>
    </source>
</evidence>
<dbReference type="EMBL" id="JACGXN010000016">
    <property type="protein sequence ID" value="MBA8881780.1"/>
    <property type="molecule type" value="Genomic_DNA"/>
</dbReference>
<dbReference type="Gene3D" id="2.30.130.30">
    <property type="entry name" value="Hypothetical protein"/>
    <property type="match status" value="1"/>
</dbReference>
<sequence>MKVISVWQPWASLIVHGMKFFETRTWSAPKSIIGQTIGIAATKNITPDQRSAYADPEFQRFYEQCGLPPLEELPRAVLLGTVLLDSVELITEDFLEEITDEEKAFGWHQLGGYAWRLRYARQLPHPIPIQGKQGIYDWKGFDKLQPVLEKPEDVRAYLQVV</sequence>
<evidence type="ECO:0000313" key="1">
    <source>
        <dbReference type="EMBL" id="MBA8881780.1"/>
    </source>
</evidence>